<reference evidence="2" key="1">
    <citation type="journal article" date="2014" name="Nat. Genet.">
        <title>Genome and transcriptome of the porcine whipworm Trichuris suis.</title>
        <authorList>
            <person name="Jex A.R."/>
            <person name="Nejsum P."/>
            <person name="Schwarz E.M."/>
            <person name="Hu L."/>
            <person name="Young N.D."/>
            <person name="Hall R.S."/>
            <person name="Korhonen P.K."/>
            <person name="Liao S."/>
            <person name="Thamsborg S."/>
            <person name="Xia J."/>
            <person name="Xu P."/>
            <person name="Wang S."/>
            <person name="Scheerlinck J.P."/>
            <person name="Hofmann A."/>
            <person name="Sternberg P.W."/>
            <person name="Wang J."/>
            <person name="Gasser R.B."/>
        </authorList>
    </citation>
    <scope>NUCLEOTIDE SEQUENCE [LARGE SCALE GENOMIC DNA]</scope>
    <source>
        <strain evidence="2">DCEP-RM93F</strain>
    </source>
</reference>
<evidence type="ECO:0000256" key="1">
    <source>
        <dbReference type="SAM" id="MobiDB-lite"/>
    </source>
</evidence>
<sequence length="111" mass="12592">MHEMDVKSSVLQRVSRNDVTTAGRPTDRPTDRHLQPADQPTATNRSLPRRTNNTRSLSPTSHRCACTPPHQPPADNSYVILRALLRDTDQRSLRPRLRSTSTCLRPTLLRT</sequence>
<dbReference type="EMBL" id="KL367746">
    <property type="protein sequence ID" value="KFD59752.1"/>
    <property type="molecule type" value="Genomic_DNA"/>
</dbReference>
<feature type="compositionally biased region" description="Polar residues" evidence="1">
    <location>
        <begin position="9"/>
        <end position="20"/>
    </location>
</feature>
<feature type="compositionally biased region" description="Basic and acidic residues" evidence="1">
    <location>
        <begin position="25"/>
        <end position="35"/>
    </location>
</feature>
<feature type="non-terminal residue" evidence="2">
    <location>
        <position position="111"/>
    </location>
</feature>
<evidence type="ECO:0000313" key="2">
    <source>
        <dbReference type="EMBL" id="KFD59752.1"/>
    </source>
</evidence>
<organism evidence="2">
    <name type="scientific">Trichuris suis</name>
    <name type="common">pig whipworm</name>
    <dbReference type="NCBI Taxonomy" id="68888"/>
    <lineage>
        <taxon>Eukaryota</taxon>
        <taxon>Metazoa</taxon>
        <taxon>Ecdysozoa</taxon>
        <taxon>Nematoda</taxon>
        <taxon>Enoplea</taxon>
        <taxon>Dorylaimia</taxon>
        <taxon>Trichinellida</taxon>
        <taxon>Trichuridae</taxon>
        <taxon>Trichuris</taxon>
    </lineage>
</organism>
<name>A0A085MRA6_9BILA</name>
<proteinExistence type="predicted"/>
<dbReference type="Proteomes" id="UP000030758">
    <property type="component" value="Unassembled WGS sequence"/>
</dbReference>
<feature type="region of interest" description="Disordered" evidence="1">
    <location>
        <begin position="1"/>
        <end position="75"/>
    </location>
</feature>
<dbReference type="AlphaFoldDB" id="A0A085MRA6"/>
<feature type="compositionally biased region" description="Polar residues" evidence="1">
    <location>
        <begin position="38"/>
        <end position="61"/>
    </location>
</feature>
<gene>
    <name evidence="2" type="ORF">M514_28072</name>
</gene>
<protein>
    <submittedName>
        <fullName evidence="2">Uncharacterized protein</fullName>
    </submittedName>
</protein>
<accession>A0A085MRA6</accession>